<dbReference type="Ensembl" id="ENSSSCT00050030283.1">
    <property type="protein sequence ID" value="ENSSSCP00050012613.1"/>
    <property type="gene ID" value="ENSSSCG00050022407.1"/>
</dbReference>
<keyword evidence="5 7" id="KW-0472">Membrane</keyword>
<proteinExistence type="inferred from homology"/>
<dbReference type="PANTHER" id="PTHR14768">
    <property type="entry name" value="UPF0338 PROTEIN"/>
    <property type="match status" value="1"/>
</dbReference>
<feature type="transmembrane region" description="Helical" evidence="7">
    <location>
        <begin position="252"/>
        <end position="274"/>
    </location>
</feature>
<feature type="compositionally biased region" description="Basic residues" evidence="6">
    <location>
        <begin position="102"/>
        <end position="113"/>
    </location>
</feature>
<dbReference type="AlphaFoldDB" id="A0A8D1LRM6"/>
<dbReference type="Proteomes" id="UP000694571">
    <property type="component" value="Unplaced"/>
</dbReference>
<name>A0A8D1LRM6_PIG</name>
<gene>
    <name evidence="8" type="primary">TMEM91</name>
</gene>
<organism evidence="8 9">
    <name type="scientific">Sus scrofa</name>
    <name type="common">Pig</name>
    <dbReference type="NCBI Taxonomy" id="9823"/>
    <lineage>
        <taxon>Eukaryota</taxon>
        <taxon>Metazoa</taxon>
        <taxon>Chordata</taxon>
        <taxon>Craniata</taxon>
        <taxon>Vertebrata</taxon>
        <taxon>Euteleostomi</taxon>
        <taxon>Mammalia</taxon>
        <taxon>Eutheria</taxon>
        <taxon>Laurasiatheria</taxon>
        <taxon>Artiodactyla</taxon>
        <taxon>Suina</taxon>
        <taxon>Suidae</taxon>
        <taxon>Sus</taxon>
    </lineage>
</organism>
<evidence type="ECO:0000256" key="7">
    <source>
        <dbReference type="SAM" id="Phobius"/>
    </source>
</evidence>
<feature type="compositionally biased region" description="Basic and acidic residues" evidence="6">
    <location>
        <begin position="1"/>
        <end position="10"/>
    </location>
</feature>
<dbReference type="Pfam" id="PF04505">
    <property type="entry name" value="CD225"/>
    <property type="match status" value="1"/>
</dbReference>
<comment type="similarity">
    <text evidence="2">Belongs to the CD225/Dispanin family.</text>
</comment>
<evidence type="ECO:0000256" key="2">
    <source>
        <dbReference type="ARBA" id="ARBA00006843"/>
    </source>
</evidence>
<evidence type="ECO:0000256" key="4">
    <source>
        <dbReference type="ARBA" id="ARBA00022989"/>
    </source>
</evidence>
<evidence type="ECO:0000256" key="1">
    <source>
        <dbReference type="ARBA" id="ARBA00004370"/>
    </source>
</evidence>
<sequence length="293" mass="30793">MSGRWEDRGVEVGPSQEAWRIGTTPPLSCGFWVGVPGSGPAVLGDCRPLLHIRGDRCPRHCADVGPRPPPSFRGGRSPGASPRPIPAPARCGPGALGGGPSRTRRPQASRPRPRGALGSRVSPPRAAGSGRVSVQGAQEVPACGCGRKPLWELSPAMDSPSLRELQQPLLVHVGGEPPVQKPGEPEPEPPFGEMVLAESLKGWQFLSPSLSSVSAGLGEPGPPDLEDVSSSDSDSDWDGGGLLSPLLPHDHLGLAVFSMLCCFWPVGIPAFCLAQKAPSRRPILGRRKHHQMA</sequence>
<accession>A0A8D1LRM6</accession>
<feature type="compositionally biased region" description="Acidic residues" evidence="6">
    <location>
        <begin position="224"/>
        <end position="237"/>
    </location>
</feature>
<dbReference type="InterPro" id="IPR007593">
    <property type="entry name" value="CD225/Dispanin_fam"/>
</dbReference>
<evidence type="ECO:0000256" key="3">
    <source>
        <dbReference type="ARBA" id="ARBA00022692"/>
    </source>
</evidence>
<comment type="subcellular location">
    <subcellularLocation>
        <location evidence="1">Membrane</location>
    </subcellularLocation>
</comment>
<feature type="region of interest" description="Disordered" evidence="6">
    <location>
        <begin position="1"/>
        <end position="20"/>
    </location>
</feature>
<protein>
    <submittedName>
        <fullName evidence="8">Branched chain keto acid dehydrogenase E1 subunit alpha</fullName>
    </submittedName>
</protein>
<keyword evidence="3 7" id="KW-0812">Transmembrane</keyword>
<feature type="region of interest" description="Disordered" evidence="6">
    <location>
        <begin position="212"/>
        <end position="237"/>
    </location>
</feature>
<evidence type="ECO:0000313" key="9">
    <source>
        <dbReference type="Proteomes" id="UP000694571"/>
    </source>
</evidence>
<feature type="region of interest" description="Disordered" evidence="6">
    <location>
        <begin position="57"/>
        <end position="137"/>
    </location>
</feature>
<dbReference type="GO" id="GO:0016020">
    <property type="term" value="C:membrane"/>
    <property type="evidence" value="ECO:0007669"/>
    <property type="project" value="UniProtKB-SubCell"/>
</dbReference>
<keyword evidence="4 7" id="KW-1133">Transmembrane helix</keyword>
<evidence type="ECO:0000256" key="5">
    <source>
        <dbReference type="ARBA" id="ARBA00023136"/>
    </source>
</evidence>
<evidence type="ECO:0000256" key="6">
    <source>
        <dbReference type="SAM" id="MobiDB-lite"/>
    </source>
</evidence>
<reference evidence="8" key="1">
    <citation type="submission" date="2025-08" db="UniProtKB">
        <authorList>
            <consortium name="Ensembl"/>
        </authorList>
    </citation>
    <scope>IDENTIFICATION</scope>
</reference>
<evidence type="ECO:0000313" key="8">
    <source>
        <dbReference type="Ensembl" id="ENSSSCP00050012613.1"/>
    </source>
</evidence>
<dbReference type="PANTHER" id="PTHR14768:SF2">
    <property type="entry name" value="TRANSMEMBRANE PROTEIN 91"/>
    <property type="match status" value="1"/>
</dbReference>